<sequence length="154" mass="16875">MAGTDVPSGRTEEDKRLARLYDYTKFHIGIYLSAAGALATLIVAIANGSVTSTIFLSLADSPTALVIGLVCMTCAAVCGGCVATSAIECRTYEELMEERQGVLGSRLWRGKYWVWLEHFFFWASVLCLGYVVFTSCPVERLLHWTAKACPTTCM</sequence>
<evidence type="ECO:0000313" key="2">
    <source>
        <dbReference type="EMBL" id="TCG04163.1"/>
    </source>
</evidence>
<proteinExistence type="predicted"/>
<dbReference type="EMBL" id="MWML01000282">
    <property type="protein sequence ID" value="TCG04163.1"/>
    <property type="molecule type" value="Genomic_DNA"/>
</dbReference>
<gene>
    <name evidence="2" type="ORF">BZM27_42835</name>
</gene>
<organism evidence="2 3">
    <name type="scientific">Paraburkholderia steynii</name>
    <dbReference type="NCBI Taxonomy" id="1245441"/>
    <lineage>
        <taxon>Bacteria</taxon>
        <taxon>Pseudomonadati</taxon>
        <taxon>Pseudomonadota</taxon>
        <taxon>Betaproteobacteria</taxon>
        <taxon>Burkholderiales</taxon>
        <taxon>Burkholderiaceae</taxon>
        <taxon>Paraburkholderia</taxon>
    </lineage>
</organism>
<feature type="transmembrane region" description="Helical" evidence="1">
    <location>
        <begin position="66"/>
        <end position="91"/>
    </location>
</feature>
<evidence type="ECO:0000256" key="1">
    <source>
        <dbReference type="SAM" id="Phobius"/>
    </source>
</evidence>
<protein>
    <recommendedName>
        <fullName evidence="4">Transmembrane protein</fullName>
    </recommendedName>
</protein>
<keyword evidence="1" id="KW-0812">Transmembrane</keyword>
<dbReference type="Proteomes" id="UP000294200">
    <property type="component" value="Unassembled WGS sequence"/>
</dbReference>
<keyword evidence="1" id="KW-0472">Membrane</keyword>
<dbReference type="AlphaFoldDB" id="A0A4R0X274"/>
<keyword evidence="3" id="KW-1185">Reference proteome</keyword>
<feature type="transmembrane region" description="Helical" evidence="1">
    <location>
        <begin position="112"/>
        <end position="133"/>
    </location>
</feature>
<evidence type="ECO:0008006" key="4">
    <source>
        <dbReference type="Google" id="ProtNLM"/>
    </source>
</evidence>
<keyword evidence="1" id="KW-1133">Transmembrane helix</keyword>
<comment type="caution">
    <text evidence="2">The sequence shown here is derived from an EMBL/GenBank/DDBJ whole genome shotgun (WGS) entry which is preliminary data.</text>
</comment>
<accession>A0A4R0X274</accession>
<reference evidence="2 3" key="1">
    <citation type="submission" date="2017-02" db="EMBL/GenBank/DDBJ databases">
        <title>Paraburkholderia sophoroidis sp. nov. and Paraburkholderia steynii sp. nov. rhizobial symbionts of the fynbos legume Hypocalyptus sophoroides.</title>
        <authorList>
            <person name="Steenkamp E.T."/>
            <person name="Beukes C.W."/>
            <person name="Van Zyl E."/>
            <person name="Avontuur J."/>
            <person name="Chan W.Y."/>
            <person name="Hassen A."/>
            <person name="Palmer M."/>
            <person name="Mthombeni L."/>
            <person name="Phalane F."/>
            <person name="Sereme K."/>
            <person name="Venter S.N."/>
        </authorList>
    </citation>
    <scope>NUCLEOTIDE SEQUENCE [LARGE SCALE GENOMIC DNA]</scope>
    <source>
        <strain evidence="2 3">HC1.1ba</strain>
    </source>
</reference>
<feature type="transmembrane region" description="Helical" evidence="1">
    <location>
        <begin position="26"/>
        <end position="46"/>
    </location>
</feature>
<evidence type="ECO:0000313" key="3">
    <source>
        <dbReference type="Proteomes" id="UP000294200"/>
    </source>
</evidence>
<name>A0A4R0X274_9BURK</name>